<accession>A0A964TA88</accession>
<name>A0A964TA88_9HYPH</name>
<dbReference type="InterPro" id="IPR011051">
    <property type="entry name" value="RmlC_Cupin_sf"/>
</dbReference>
<dbReference type="PANTHER" id="PTHR36448">
    <property type="entry name" value="BLR7373 PROTEIN"/>
    <property type="match status" value="1"/>
</dbReference>
<evidence type="ECO:0008006" key="3">
    <source>
        <dbReference type="Google" id="ProtNLM"/>
    </source>
</evidence>
<dbReference type="AlphaFoldDB" id="A0A964TA88"/>
<proteinExistence type="predicted"/>
<dbReference type="OrthoDB" id="9791759at2"/>
<dbReference type="Gene3D" id="2.60.120.10">
    <property type="entry name" value="Jelly Rolls"/>
    <property type="match status" value="1"/>
</dbReference>
<evidence type="ECO:0000313" key="2">
    <source>
        <dbReference type="Proteomes" id="UP000773614"/>
    </source>
</evidence>
<evidence type="ECO:0000313" key="1">
    <source>
        <dbReference type="EMBL" id="MYZ50172.1"/>
    </source>
</evidence>
<dbReference type="PIRSF" id="PIRSF019307">
    <property type="entry name" value="UCP019307"/>
    <property type="match status" value="1"/>
</dbReference>
<dbReference type="RefSeq" id="WP_161142499.1">
    <property type="nucleotide sequence ID" value="NZ_SPKJ01000131.1"/>
</dbReference>
<keyword evidence="2" id="KW-1185">Reference proteome</keyword>
<dbReference type="SUPFAM" id="SSF51182">
    <property type="entry name" value="RmlC-like cupins"/>
    <property type="match status" value="1"/>
</dbReference>
<dbReference type="InterPro" id="IPR014500">
    <property type="entry name" value="UCP019307_cupin"/>
</dbReference>
<organism evidence="1 2">
    <name type="scientific">Propylenella binzhouense</name>
    <dbReference type="NCBI Taxonomy" id="2555902"/>
    <lineage>
        <taxon>Bacteria</taxon>
        <taxon>Pseudomonadati</taxon>
        <taxon>Pseudomonadota</taxon>
        <taxon>Alphaproteobacteria</taxon>
        <taxon>Hyphomicrobiales</taxon>
        <taxon>Propylenellaceae</taxon>
        <taxon>Propylenella</taxon>
    </lineage>
</organism>
<protein>
    <recommendedName>
        <fullName evidence="3">Cupin</fullName>
    </recommendedName>
</protein>
<gene>
    <name evidence="1" type="ORF">E4O86_20915</name>
</gene>
<dbReference type="InterPro" id="IPR014710">
    <property type="entry name" value="RmlC-like_jellyroll"/>
</dbReference>
<dbReference type="CDD" id="cd02219">
    <property type="entry name" value="cupin_YjlB-like"/>
    <property type="match status" value="1"/>
</dbReference>
<dbReference type="InterPro" id="IPR047121">
    <property type="entry name" value="YjiB-like"/>
</dbReference>
<sequence>MDLRGTTAEWPGELIRLAPGEAIPNSPLPVLYYPGGLAPDLRTPSACQALFARNGWGGAWLDGIFDYWHFHVAGHEVLGCVAGAARVGLGGEDGVALEFSAGDVLVLPAGTGHRRLGEPTENFAVIGAYPPGQNGTITRPHEIDRATAEAAIAKLALPPADPLAGPEGSLLPAWKGA</sequence>
<dbReference type="Proteomes" id="UP000773614">
    <property type="component" value="Unassembled WGS sequence"/>
</dbReference>
<reference evidence="1" key="1">
    <citation type="submission" date="2019-03" db="EMBL/GenBank/DDBJ databases">
        <title>Afifella sp. nov., isolated from activated sludge.</title>
        <authorList>
            <person name="Li Q."/>
            <person name="Liu Y."/>
        </authorList>
    </citation>
    <scope>NUCLEOTIDE SEQUENCE</scope>
    <source>
        <strain evidence="1">L72</strain>
    </source>
</reference>
<comment type="caution">
    <text evidence="1">The sequence shown here is derived from an EMBL/GenBank/DDBJ whole genome shotgun (WGS) entry which is preliminary data.</text>
</comment>
<dbReference type="PANTHER" id="PTHR36448:SF2">
    <property type="entry name" value="CUPIN TYPE-1 DOMAIN-CONTAINING PROTEIN"/>
    <property type="match status" value="1"/>
</dbReference>
<dbReference type="EMBL" id="SPKJ01000131">
    <property type="protein sequence ID" value="MYZ50172.1"/>
    <property type="molecule type" value="Genomic_DNA"/>
</dbReference>